<gene>
    <name evidence="1" type="ORF">DBY38_03710</name>
    <name evidence="2" type="ORF">SAMN04487885_112103</name>
</gene>
<evidence type="ECO:0000313" key="4">
    <source>
        <dbReference type="Proteomes" id="UP000246114"/>
    </source>
</evidence>
<evidence type="ECO:0000313" key="2">
    <source>
        <dbReference type="EMBL" id="SFF85267.1"/>
    </source>
</evidence>
<organism evidence="2 3">
    <name type="scientific">Clostridium cadaveris</name>
    <dbReference type="NCBI Taxonomy" id="1529"/>
    <lineage>
        <taxon>Bacteria</taxon>
        <taxon>Bacillati</taxon>
        <taxon>Bacillota</taxon>
        <taxon>Clostridia</taxon>
        <taxon>Eubacteriales</taxon>
        <taxon>Clostridiaceae</taxon>
        <taxon>Clostridium</taxon>
    </lineage>
</organism>
<dbReference type="Proteomes" id="UP000246114">
    <property type="component" value="Unassembled WGS sequence"/>
</dbReference>
<name>A0A1I2M6U0_9CLOT</name>
<dbReference type="RefSeq" id="WP_027639981.1">
    <property type="nucleotide sequence ID" value="NZ_BAAACD010000011.1"/>
</dbReference>
<dbReference type="Proteomes" id="UP000182135">
    <property type="component" value="Unassembled WGS sequence"/>
</dbReference>
<reference evidence="2 3" key="1">
    <citation type="submission" date="2016-10" db="EMBL/GenBank/DDBJ databases">
        <authorList>
            <person name="de Groot N.N."/>
        </authorList>
    </citation>
    <scope>NUCLEOTIDE SEQUENCE [LARGE SCALE GENOMIC DNA]</scope>
    <source>
        <strain evidence="2 3">NLAE-zl-G419</strain>
    </source>
</reference>
<accession>A0A1I2M6U0</accession>
<sequence>MSTGSKLSPEQIRKLEDQLNTIIESQKYLLYLTASTLISYNNLEIQKQQIIDSLNNVNTTGNSSDIEDYIFQMRMISSALVIEALTFYFNLSKQISETDTDNAIENNSNKVNHFLDGLALFIIYERAIDNIITYKNRVINPEDIDLT</sequence>
<evidence type="ECO:0000313" key="1">
    <source>
        <dbReference type="EMBL" id="PWL54613.1"/>
    </source>
</evidence>
<dbReference type="EMBL" id="FOOE01000012">
    <property type="protein sequence ID" value="SFF85267.1"/>
    <property type="molecule type" value="Genomic_DNA"/>
</dbReference>
<dbReference type="STRING" id="1529.SAMN04487885_112103"/>
<dbReference type="GeneID" id="90545062"/>
<reference evidence="1 4" key="2">
    <citation type="submission" date="2018-03" db="EMBL/GenBank/DDBJ databases">
        <title>The uncultured portion of the human microbiome is neutrally assembled.</title>
        <authorList>
            <person name="Jeraldo P."/>
            <person name="Boardman L."/>
            <person name="White B.A."/>
            <person name="Nelson H."/>
            <person name="Goldenfeld N."/>
            <person name="Chia N."/>
        </authorList>
    </citation>
    <scope>NUCLEOTIDE SEQUENCE [LARGE SCALE GENOMIC DNA]</scope>
    <source>
        <strain evidence="1">CIM:MAG 903</strain>
    </source>
</reference>
<protein>
    <submittedName>
        <fullName evidence="2">Uncharacterized protein</fullName>
    </submittedName>
</protein>
<proteinExistence type="predicted"/>
<keyword evidence="3" id="KW-1185">Reference proteome</keyword>
<evidence type="ECO:0000313" key="3">
    <source>
        <dbReference type="Proteomes" id="UP000182135"/>
    </source>
</evidence>
<dbReference type="EMBL" id="QAMZ01000019">
    <property type="protein sequence ID" value="PWL54613.1"/>
    <property type="molecule type" value="Genomic_DNA"/>
</dbReference>
<dbReference type="AlphaFoldDB" id="A0A1I2M6U0"/>